<keyword evidence="7" id="KW-0472">Membrane</keyword>
<evidence type="ECO:0000256" key="7">
    <source>
        <dbReference type="ARBA" id="ARBA00023136"/>
    </source>
</evidence>
<sequence>MFCHKRRLRWNLLHGKRLVWRLACLLLLLLGIVWISDQTNLNVDLENDITSDAYADSLPDGDGDKFEFGSLENDRRVVENLNDVQFVFSNLLCFNSYENIPRNPEREAWIRETYAELDELASYEKLLSQPPDSNYVENIPRDNSATEDPEFAYVRERTANATVVPPSGPSLVPNYHAALAFAVARVRASPDGPVTACNFPDFTDEESGHIWHLALRRLVLDGACARHASFAGRTRAPWDCVYWDTATHLGYCALFKVGSTSWMSHMVEWQSVDTHSLTDGQVHDAMDLLYPRPPAHRLAQELVRHDLLLFMVHRHPYVRIVSAYYNKVETGYRPISRLKWIASVRGKSLHTIMEETKQAIKEHNLSLDSYAALDQLLTVRGDPSKSADFEMNGDPNNTNPYMTFQEFVRYIIKENLSCFRDVACLRRIDEHWQPQHVQCSPCSTHYDVISAMHTFDRDTSLMMKLVGREDYYAKAVQRRGSRFQDAGDQNYTTDDLTVDKKRRNVGLGEKYFTKTIKELSTLTREEQRLLYVANFLDFTLFGYSPETIE</sequence>
<dbReference type="GeneID" id="108665767"/>
<dbReference type="KEGG" id="hazt:108665767"/>
<evidence type="ECO:0000313" key="11">
    <source>
        <dbReference type="RefSeq" id="XP_018008052.1"/>
    </source>
</evidence>
<dbReference type="GO" id="GO:0008146">
    <property type="term" value="F:sulfotransferase activity"/>
    <property type="evidence" value="ECO:0007669"/>
    <property type="project" value="InterPro"/>
</dbReference>
<keyword evidence="8 9" id="KW-0325">Glycoprotein</keyword>
<evidence type="ECO:0000313" key="10">
    <source>
        <dbReference type="Proteomes" id="UP000694843"/>
    </source>
</evidence>
<gene>
    <name evidence="11" type="primary">LOC108665767</name>
</gene>
<organism evidence="10 11">
    <name type="scientific">Hyalella azteca</name>
    <name type="common">Amphipod</name>
    <dbReference type="NCBI Taxonomy" id="294128"/>
    <lineage>
        <taxon>Eukaryota</taxon>
        <taxon>Metazoa</taxon>
        <taxon>Ecdysozoa</taxon>
        <taxon>Arthropoda</taxon>
        <taxon>Crustacea</taxon>
        <taxon>Multicrustacea</taxon>
        <taxon>Malacostraca</taxon>
        <taxon>Eumalacostraca</taxon>
        <taxon>Peracarida</taxon>
        <taxon>Amphipoda</taxon>
        <taxon>Senticaudata</taxon>
        <taxon>Talitrida</taxon>
        <taxon>Talitroidea</taxon>
        <taxon>Hyalellidae</taxon>
        <taxon>Hyalella</taxon>
    </lineage>
</organism>
<dbReference type="Proteomes" id="UP000694843">
    <property type="component" value="Unplaced"/>
</dbReference>
<evidence type="ECO:0000256" key="2">
    <source>
        <dbReference type="ARBA" id="ARBA00006339"/>
    </source>
</evidence>
<keyword evidence="9" id="KW-0119">Carbohydrate metabolism</keyword>
<dbReference type="PANTHER" id="PTHR12137:SF54">
    <property type="entry name" value="CARBOHYDRATE SULFOTRANSFERASE"/>
    <property type="match status" value="1"/>
</dbReference>
<evidence type="ECO:0000256" key="9">
    <source>
        <dbReference type="RuleBase" id="RU364020"/>
    </source>
</evidence>
<accession>A0A8B7N2H8</accession>
<protein>
    <recommendedName>
        <fullName evidence="9">Carbohydrate sulfotransferase</fullName>
        <ecNumber evidence="9">2.8.2.-</ecNumber>
    </recommendedName>
</protein>
<keyword evidence="5" id="KW-1133">Transmembrane helix</keyword>
<evidence type="ECO:0000256" key="1">
    <source>
        <dbReference type="ARBA" id="ARBA00004323"/>
    </source>
</evidence>
<evidence type="ECO:0000256" key="4">
    <source>
        <dbReference type="ARBA" id="ARBA00022692"/>
    </source>
</evidence>
<dbReference type="PANTHER" id="PTHR12137">
    <property type="entry name" value="CARBOHYDRATE SULFOTRANSFERASE"/>
    <property type="match status" value="1"/>
</dbReference>
<evidence type="ECO:0000256" key="3">
    <source>
        <dbReference type="ARBA" id="ARBA00022679"/>
    </source>
</evidence>
<comment type="subcellular location">
    <subcellularLocation>
        <location evidence="1 9">Golgi apparatus membrane</location>
        <topology evidence="1 9">Single-pass type II membrane protein</topology>
    </subcellularLocation>
</comment>
<dbReference type="EC" id="2.8.2.-" evidence="9"/>
<keyword evidence="10" id="KW-1185">Reference proteome</keyword>
<reference evidence="11" key="1">
    <citation type="submission" date="2025-08" db="UniProtKB">
        <authorList>
            <consortium name="RefSeq"/>
        </authorList>
    </citation>
    <scope>IDENTIFICATION</scope>
    <source>
        <tissue evidence="11">Whole organism</tissue>
    </source>
</reference>
<dbReference type="RefSeq" id="XP_018008052.1">
    <property type="nucleotide sequence ID" value="XM_018152563.2"/>
</dbReference>
<proteinExistence type="inferred from homology"/>
<dbReference type="Pfam" id="PF03567">
    <property type="entry name" value="Sulfotransfer_2"/>
    <property type="match status" value="1"/>
</dbReference>
<dbReference type="InterPro" id="IPR018011">
    <property type="entry name" value="Carb_sulfotrans_8-10"/>
</dbReference>
<evidence type="ECO:0000256" key="8">
    <source>
        <dbReference type="ARBA" id="ARBA00023180"/>
    </source>
</evidence>
<dbReference type="InterPro" id="IPR005331">
    <property type="entry name" value="Sulfotransferase"/>
</dbReference>
<dbReference type="OrthoDB" id="10448904at2759"/>
<keyword evidence="4" id="KW-0812">Transmembrane</keyword>
<evidence type="ECO:0000256" key="6">
    <source>
        <dbReference type="ARBA" id="ARBA00023034"/>
    </source>
</evidence>
<comment type="similarity">
    <text evidence="2 9">Belongs to the sulfotransferase 2 family.</text>
</comment>
<dbReference type="GO" id="GO:0016051">
    <property type="term" value="P:carbohydrate biosynthetic process"/>
    <property type="evidence" value="ECO:0007669"/>
    <property type="project" value="InterPro"/>
</dbReference>
<dbReference type="AlphaFoldDB" id="A0A8B7N2H8"/>
<keyword evidence="6 9" id="KW-0333">Golgi apparatus</keyword>
<keyword evidence="3 9" id="KW-0808">Transferase</keyword>
<evidence type="ECO:0000256" key="5">
    <source>
        <dbReference type="ARBA" id="ARBA00022989"/>
    </source>
</evidence>
<keyword evidence="9" id="KW-0735">Signal-anchor</keyword>
<name>A0A8B7N2H8_HYAAZ</name>
<dbReference type="GO" id="GO:0000139">
    <property type="term" value="C:Golgi membrane"/>
    <property type="evidence" value="ECO:0007669"/>
    <property type="project" value="UniProtKB-SubCell"/>
</dbReference>